<dbReference type="PANTHER" id="PTHR24421">
    <property type="entry name" value="NITRATE/NITRITE SENSOR PROTEIN NARX-RELATED"/>
    <property type="match status" value="1"/>
</dbReference>
<accession>A0A7X5RK08</accession>
<keyword evidence="2 6" id="KW-0418">Kinase</keyword>
<feature type="transmembrane region" description="Helical" evidence="4">
    <location>
        <begin position="39"/>
        <end position="59"/>
    </location>
</feature>
<dbReference type="RefSeq" id="WP_163083836.1">
    <property type="nucleotide sequence ID" value="NZ_JAAAWN010000003.1"/>
</dbReference>
<feature type="transmembrane region" description="Helical" evidence="4">
    <location>
        <begin position="138"/>
        <end position="160"/>
    </location>
</feature>
<dbReference type="GO" id="GO:0016020">
    <property type="term" value="C:membrane"/>
    <property type="evidence" value="ECO:0007669"/>
    <property type="project" value="InterPro"/>
</dbReference>
<protein>
    <submittedName>
        <fullName evidence="6">Histidine kinase</fullName>
    </submittedName>
</protein>
<keyword evidence="4" id="KW-0812">Transmembrane</keyword>
<gene>
    <name evidence="6" type="ORF">GTH32_03410</name>
</gene>
<dbReference type="EMBL" id="JAAAWN010000003">
    <property type="protein sequence ID" value="NDV90241.1"/>
    <property type="molecule type" value="Genomic_DNA"/>
</dbReference>
<feature type="transmembrane region" description="Helical" evidence="4">
    <location>
        <begin position="114"/>
        <end position="132"/>
    </location>
</feature>
<keyword evidence="4" id="KW-1133">Transmembrane helix</keyword>
<organism evidence="6 7">
    <name type="scientific">Alteromonas profundi</name>
    <dbReference type="NCBI Taxonomy" id="2696062"/>
    <lineage>
        <taxon>Bacteria</taxon>
        <taxon>Pseudomonadati</taxon>
        <taxon>Pseudomonadota</taxon>
        <taxon>Gammaproteobacteria</taxon>
        <taxon>Alteromonadales</taxon>
        <taxon>Alteromonadaceae</taxon>
        <taxon>Alteromonas/Salinimonas group</taxon>
        <taxon>Alteromonas</taxon>
    </lineage>
</organism>
<dbReference type="InterPro" id="IPR011712">
    <property type="entry name" value="Sig_transdc_His_kin_sub3_dim/P"/>
</dbReference>
<comment type="caution">
    <text evidence="6">The sequence shown here is derived from an EMBL/GenBank/DDBJ whole genome shotgun (WGS) entry which is preliminary data.</text>
</comment>
<dbReference type="PANTHER" id="PTHR24421:SF59">
    <property type="entry name" value="OXYGEN SENSOR HISTIDINE KINASE NREB"/>
    <property type="match status" value="1"/>
</dbReference>
<dbReference type="Gene3D" id="1.20.5.1930">
    <property type="match status" value="1"/>
</dbReference>
<dbReference type="InterPro" id="IPR036890">
    <property type="entry name" value="HATPase_C_sf"/>
</dbReference>
<keyword evidence="1" id="KW-0808">Transferase</keyword>
<proteinExistence type="predicted"/>
<evidence type="ECO:0000313" key="6">
    <source>
        <dbReference type="EMBL" id="NDV90241.1"/>
    </source>
</evidence>
<dbReference type="Gene3D" id="3.30.565.10">
    <property type="entry name" value="Histidine kinase-like ATPase, C-terminal domain"/>
    <property type="match status" value="1"/>
</dbReference>
<dbReference type="Pfam" id="PF07730">
    <property type="entry name" value="HisKA_3"/>
    <property type="match status" value="1"/>
</dbReference>
<keyword evidence="7" id="KW-1185">Reference proteome</keyword>
<evidence type="ECO:0000256" key="2">
    <source>
        <dbReference type="ARBA" id="ARBA00022777"/>
    </source>
</evidence>
<evidence type="ECO:0000256" key="4">
    <source>
        <dbReference type="SAM" id="Phobius"/>
    </source>
</evidence>
<dbReference type="Proteomes" id="UP000470213">
    <property type="component" value="Unassembled WGS sequence"/>
</dbReference>
<dbReference type="GO" id="GO:0046983">
    <property type="term" value="F:protein dimerization activity"/>
    <property type="evidence" value="ECO:0007669"/>
    <property type="project" value="InterPro"/>
</dbReference>
<sequence length="390" mass="44165">MKIKQLFNQEQLERVVALVTWFFVAVSALYYAIMQYTVSHWRTGTALVLFVMFALGFVAATKPQQARTSKGGVVLAAMYLVTVASFFVLPYVYLAIFLVIWSALLPYVFRFRRCLLLSLPLAIPLGLAHHIYWQQNYALLTATLFWTFNLFAMMMSNTAIKERQARERADLLNRQLIAAQQLIRQAGKQDERLRIARNIHDVLGHHLTALSINLQVASHKCEGIGQQEAKTHVDRCYALAKLLLSDVREAVTDMREQAPFDFQEAVEALFEGITRPRLHLCIQPDLRVENVKLADVLLRAIQEGLTNVIRHTRSDDFYVELKAQEGNYILSMQDIQAPPKTTELTSKNDTITPGNGLTGMLERVTSVAGSMQSGFNDKGFYIHIQVSESV</sequence>
<dbReference type="GO" id="GO:0000155">
    <property type="term" value="F:phosphorelay sensor kinase activity"/>
    <property type="evidence" value="ECO:0007669"/>
    <property type="project" value="InterPro"/>
</dbReference>
<keyword evidence="3" id="KW-0902">Two-component regulatory system</keyword>
<dbReference type="InterPro" id="IPR050482">
    <property type="entry name" value="Sensor_HK_TwoCompSys"/>
</dbReference>
<dbReference type="AlphaFoldDB" id="A0A7X5RK08"/>
<keyword evidence="4" id="KW-0472">Membrane</keyword>
<evidence type="ECO:0000313" key="7">
    <source>
        <dbReference type="Proteomes" id="UP000470213"/>
    </source>
</evidence>
<evidence type="ECO:0000256" key="3">
    <source>
        <dbReference type="ARBA" id="ARBA00023012"/>
    </source>
</evidence>
<feature type="domain" description="Signal transduction histidine kinase subgroup 3 dimerisation and phosphoacceptor" evidence="5">
    <location>
        <begin position="191"/>
        <end position="257"/>
    </location>
</feature>
<name>A0A7X5RK08_9ALTE</name>
<feature type="transmembrane region" description="Helical" evidence="4">
    <location>
        <begin position="12"/>
        <end position="33"/>
    </location>
</feature>
<evidence type="ECO:0000259" key="5">
    <source>
        <dbReference type="Pfam" id="PF07730"/>
    </source>
</evidence>
<reference evidence="6 7" key="1">
    <citation type="submission" date="2020-01" db="EMBL/GenBank/DDBJ databases">
        <authorList>
            <person name="Chen J."/>
            <person name="Zhu S."/>
            <person name="Yang J."/>
        </authorList>
    </citation>
    <scope>NUCLEOTIDE SEQUENCE [LARGE SCALE GENOMIC DNA]</scope>
    <source>
        <strain evidence="6 7">345S023</strain>
    </source>
</reference>
<evidence type="ECO:0000256" key="1">
    <source>
        <dbReference type="ARBA" id="ARBA00022679"/>
    </source>
</evidence>